<organism evidence="1 2">
    <name type="scientific">Parelaphostrongylus tenuis</name>
    <name type="common">Meningeal worm</name>
    <dbReference type="NCBI Taxonomy" id="148309"/>
    <lineage>
        <taxon>Eukaryota</taxon>
        <taxon>Metazoa</taxon>
        <taxon>Ecdysozoa</taxon>
        <taxon>Nematoda</taxon>
        <taxon>Chromadorea</taxon>
        <taxon>Rhabditida</taxon>
        <taxon>Rhabditina</taxon>
        <taxon>Rhabditomorpha</taxon>
        <taxon>Strongyloidea</taxon>
        <taxon>Metastrongylidae</taxon>
        <taxon>Parelaphostrongylus</taxon>
    </lineage>
</organism>
<evidence type="ECO:0000313" key="2">
    <source>
        <dbReference type="Proteomes" id="UP001196413"/>
    </source>
</evidence>
<dbReference type="Proteomes" id="UP001196413">
    <property type="component" value="Unassembled WGS sequence"/>
</dbReference>
<reference evidence="1" key="1">
    <citation type="submission" date="2021-06" db="EMBL/GenBank/DDBJ databases">
        <title>Parelaphostrongylus tenuis whole genome reference sequence.</title>
        <authorList>
            <person name="Garwood T.J."/>
            <person name="Larsen P.A."/>
            <person name="Fountain-Jones N.M."/>
            <person name="Garbe J.R."/>
            <person name="Macchietto M.G."/>
            <person name="Kania S.A."/>
            <person name="Gerhold R.W."/>
            <person name="Richards J.E."/>
            <person name="Wolf T.M."/>
        </authorList>
    </citation>
    <scope>NUCLEOTIDE SEQUENCE</scope>
    <source>
        <strain evidence="1">MNPRO001-30</strain>
        <tissue evidence="1">Meninges</tissue>
    </source>
</reference>
<accession>A0AAD5R8D2</accession>
<evidence type="ECO:0000313" key="1">
    <source>
        <dbReference type="EMBL" id="KAJ1371607.1"/>
    </source>
</evidence>
<gene>
    <name evidence="1" type="ORF">KIN20_033592</name>
</gene>
<sequence length="52" mass="5854">MENHLMLMTKLSRETKNETSEHELHELIGMSFSLDAGLQSGPYGLHVAIINE</sequence>
<protein>
    <submittedName>
        <fullName evidence="1">Uncharacterized protein</fullName>
    </submittedName>
</protein>
<dbReference type="EMBL" id="JAHQIW010007009">
    <property type="protein sequence ID" value="KAJ1371607.1"/>
    <property type="molecule type" value="Genomic_DNA"/>
</dbReference>
<proteinExistence type="predicted"/>
<keyword evidence="2" id="KW-1185">Reference proteome</keyword>
<dbReference type="AlphaFoldDB" id="A0AAD5R8D2"/>
<comment type="caution">
    <text evidence="1">The sequence shown here is derived from an EMBL/GenBank/DDBJ whole genome shotgun (WGS) entry which is preliminary data.</text>
</comment>
<name>A0AAD5R8D2_PARTN</name>